<name>A0A2S1SFS3_9FLAO</name>
<dbReference type="OrthoDB" id="9781481at2"/>
<keyword evidence="3" id="KW-1185">Reference proteome</keyword>
<dbReference type="Pfam" id="PF13020">
    <property type="entry name" value="NOV_C"/>
    <property type="match status" value="1"/>
</dbReference>
<organism evidence="2 3">
    <name type="scientific">Flavobacterium pallidum</name>
    <dbReference type="NCBI Taxonomy" id="2172098"/>
    <lineage>
        <taxon>Bacteria</taxon>
        <taxon>Pseudomonadati</taxon>
        <taxon>Bacteroidota</taxon>
        <taxon>Flavobacteriia</taxon>
        <taxon>Flavobacteriales</taxon>
        <taxon>Flavobacteriaceae</taxon>
        <taxon>Flavobacterium</taxon>
    </lineage>
</organism>
<dbReference type="RefSeq" id="WP_108903015.1">
    <property type="nucleotide sequence ID" value="NZ_CP029187.1"/>
</dbReference>
<reference evidence="2 3" key="1">
    <citation type="submission" date="2018-05" db="EMBL/GenBank/DDBJ databases">
        <title>Genome sequencing of Flavobacterium sp. HYN0049.</title>
        <authorList>
            <person name="Yi H."/>
            <person name="Baek C."/>
        </authorList>
    </citation>
    <scope>NUCLEOTIDE SEQUENCE [LARGE SCALE GENOMIC DNA]</scope>
    <source>
        <strain evidence="2 3">HYN0049</strain>
    </source>
</reference>
<dbReference type="EMBL" id="CP029187">
    <property type="protein sequence ID" value="AWI25221.1"/>
    <property type="molecule type" value="Genomic_DNA"/>
</dbReference>
<feature type="domain" description="Protein NO VEIN C-terminal" evidence="1">
    <location>
        <begin position="190"/>
        <end position="274"/>
    </location>
</feature>
<protein>
    <recommendedName>
        <fullName evidence="1">Protein NO VEIN C-terminal domain-containing protein</fullName>
    </recommendedName>
</protein>
<evidence type="ECO:0000259" key="1">
    <source>
        <dbReference type="Pfam" id="PF13020"/>
    </source>
</evidence>
<accession>A0A2S1SFS3</accession>
<dbReference type="KEGG" id="fpal:HYN49_04545"/>
<dbReference type="InterPro" id="IPR024975">
    <property type="entry name" value="NOV_C"/>
</dbReference>
<gene>
    <name evidence="2" type="ORF">HYN49_04545</name>
</gene>
<evidence type="ECO:0000313" key="2">
    <source>
        <dbReference type="EMBL" id="AWI25221.1"/>
    </source>
</evidence>
<sequence length="310" mass="36865">MNIDLDKQEDLILLSNKTEFIKGLDYFSKISNENIKNIFYNLTRSTVLRDVDIKFIIAFLFKTKYVEFKDEKINRRLIIDPNVLMEELILFYFSILTNNRQINESLFINSEFSISNDQILINIFSVQIKHRIFFSVLQNLGLLEKKSENGLVIIKNYTLAKKFLERPLRKISPEEFEKELEQKKLNGIIAEKFVVEFEKRRLGGAKEIDWVAEYNVNQGYDIASYNNYFDSTYNRFIEVKSYEGHPPCFFWSRNEYTVAEMTQNKYWLYLVNRKEMSQKGYVPTMIQNPFQTILKNPSSNLIVEKYKVVL</sequence>
<evidence type="ECO:0000313" key="3">
    <source>
        <dbReference type="Proteomes" id="UP000244937"/>
    </source>
</evidence>
<proteinExistence type="predicted"/>
<dbReference type="Proteomes" id="UP000244937">
    <property type="component" value="Chromosome"/>
</dbReference>
<dbReference type="AlphaFoldDB" id="A0A2S1SFS3"/>